<gene>
    <name evidence="2" type="ORF">VCUG_02172</name>
</gene>
<dbReference type="Proteomes" id="UP000011081">
    <property type="component" value="Unassembled WGS sequence"/>
</dbReference>
<keyword evidence="1" id="KW-1133">Transmembrane helix</keyword>
<dbReference type="RefSeq" id="XP_008075185.1">
    <property type="nucleotide sequence ID" value="XM_008076994.1"/>
</dbReference>
<sequence>MVVQHTNTLPDHIRSNTSFTNELRNYKKSFVLDPVSVEDLEPNIFLIVLFPLYTCLLLLLTSVLSTIPHIRPLPVPYILGIYLAIQAYLLISSIVYRWYLTKTSSILAHMHVLNYTLSYMPLSMLLRVLLGALGFIFVFAYVLVVQYYSSAIVTLGHEWTSRKNVFVFSLITLVISFMFVYGVEGIYTMGIAESGSTKF</sequence>
<reference evidence="3" key="1">
    <citation type="submission" date="2011-03" db="EMBL/GenBank/DDBJ databases">
        <title>The genome sequence of Vavraia culicis strain floridensis.</title>
        <authorList>
            <consortium name="The Broad Institute Genome Sequencing Platform"/>
            <person name="Cuomo C."/>
            <person name="Becnel J."/>
            <person name="Sanscrainte N."/>
            <person name="Young S.K."/>
            <person name="Zeng Q."/>
            <person name="Gargeya S."/>
            <person name="Fitzgerald M."/>
            <person name="Haas B."/>
            <person name="Abouelleil A."/>
            <person name="Alvarado L."/>
            <person name="Arachchi H.M."/>
            <person name="Berlin A."/>
            <person name="Chapman S.B."/>
            <person name="Gearin G."/>
            <person name="Goldberg J."/>
            <person name="Griggs A."/>
            <person name="Gujja S."/>
            <person name="Hansen M."/>
            <person name="Heiman D."/>
            <person name="Howarth C."/>
            <person name="Larimer J."/>
            <person name="Lui A."/>
            <person name="MacDonald P.J.P."/>
            <person name="McCowen C."/>
            <person name="Montmayeur A."/>
            <person name="Murphy C."/>
            <person name="Neiman D."/>
            <person name="Pearson M."/>
            <person name="Priest M."/>
            <person name="Roberts A."/>
            <person name="Saif S."/>
            <person name="Shea T."/>
            <person name="Sisk P."/>
            <person name="Stolte C."/>
            <person name="Sykes S."/>
            <person name="Wortman J."/>
            <person name="Nusbaum C."/>
            <person name="Birren B."/>
        </authorList>
    </citation>
    <scope>NUCLEOTIDE SEQUENCE [LARGE SCALE GENOMIC DNA]</scope>
    <source>
        <strain evidence="3">floridensis</strain>
    </source>
</reference>
<dbReference type="VEuPathDB" id="MicrosporidiaDB:VCUG_02172"/>
<evidence type="ECO:0000313" key="3">
    <source>
        <dbReference type="Proteomes" id="UP000011081"/>
    </source>
</evidence>
<protein>
    <submittedName>
        <fullName evidence="2">Uncharacterized protein</fullName>
    </submittedName>
</protein>
<evidence type="ECO:0000256" key="1">
    <source>
        <dbReference type="SAM" id="Phobius"/>
    </source>
</evidence>
<dbReference type="InParanoid" id="L2GSI6"/>
<dbReference type="GeneID" id="19880039"/>
<dbReference type="AlphaFoldDB" id="L2GSI6"/>
<feature type="transmembrane region" description="Helical" evidence="1">
    <location>
        <begin position="77"/>
        <end position="99"/>
    </location>
</feature>
<proteinExistence type="predicted"/>
<name>L2GSI6_VAVCU</name>
<feature type="transmembrane region" description="Helical" evidence="1">
    <location>
        <begin position="119"/>
        <end position="144"/>
    </location>
</feature>
<organism evidence="2 3">
    <name type="scientific">Vavraia culicis (isolate floridensis)</name>
    <name type="common">Microsporidian parasite</name>
    <dbReference type="NCBI Taxonomy" id="948595"/>
    <lineage>
        <taxon>Eukaryota</taxon>
        <taxon>Fungi</taxon>
        <taxon>Fungi incertae sedis</taxon>
        <taxon>Microsporidia</taxon>
        <taxon>Pleistophoridae</taxon>
        <taxon>Vavraia</taxon>
    </lineage>
</organism>
<dbReference type="HOGENOM" id="CLU_1373068_0_0_1"/>
<dbReference type="OMA" id="GHEWTSR"/>
<feature type="transmembrane region" description="Helical" evidence="1">
    <location>
        <begin position="165"/>
        <end position="183"/>
    </location>
</feature>
<feature type="transmembrane region" description="Helical" evidence="1">
    <location>
        <begin position="44"/>
        <end position="65"/>
    </location>
</feature>
<evidence type="ECO:0000313" key="2">
    <source>
        <dbReference type="EMBL" id="ELA46327.1"/>
    </source>
</evidence>
<dbReference type="OrthoDB" id="10330169at2759"/>
<accession>L2GSI6</accession>
<keyword evidence="1" id="KW-0472">Membrane</keyword>
<dbReference type="EMBL" id="GL877450">
    <property type="protein sequence ID" value="ELA46327.1"/>
    <property type="molecule type" value="Genomic_DNA"/>
</dbReference>
<keyword evidence="3" id="KW-1185">Reference proteome</keyword>
<keyword evidence="1" id="KW-0812">Transmembrane</keyword>